<feature type="compositionally biased region" description="Basic residues" evidence="5">
    <location>
        <begin position="954"/>
        <end position="964"/>
    </location>
</feature>
<proteinExistence type="predicted"/>
<comment type="caution">
    <text evidence="6">The sequence shown here is derived from an EMBL/GenBank/DDBJ whole genome shotgun (WGS) entry which is preliminary data.</text>
</comment>
<feature type="region of interest" description="Disordered" evidence="5">
    <location>
        <begin position="243"/>
        <end position="309"/>
    </location>
</feature>
<comment type="subcellular location">
    <subcellularLocation>
        <location evidence="1">Membrane</location>
        <topology evidence="1">Multi-pass membrane protein</topology>
    </subcellularLocation>
</comment>
<keyword evidence="7" id="KW-1185">Reference proteome</keyword>
<dbReference type="Proteomes" id="UP001054902">
    <property type="component" value="Unassembled WGS sequence"/>
</dbReference>
<protein>
    <recommendedName>
        <fullName evidence="8">Transmembrane and coiled-coil domain-containing protein 4</fullName>
    </recommendedName>
</protein>
<evidence type="ECO:0000256" key="1">
    <source>
        <dbReference type="ARBA" id="ARBA00004141"/>
    </source>
</evidence>
<dbReference type="Pfam" id="PF05277">
    <property type="entry name" value="DUF726"/>
    <property type="match status" value="3"/>
</dbReference>
<dbReference type="PANTHER" id="PTHR17920">
    <property type="entry name" value="TRANSMEMBRANE AND COILED-COIL DOMAIN-CONTAINING PROTEIN 4 TMCO4"/>
    <property type="match status" value="1"/>
</dbReference>
<feature type="compositionally biased region" description="Low complexity" evidence="5">
    <location>
        <begin position="1"/>
        <end position="22"/>
    </location>
</feature>
<feature type="compositionally biased region" description="Polar residues" evidence="5">
    <location>
        <begin position="44"/>
        <end position="58"/>
    </location>
</feature>
<feature type="compositionally biased region" description="Polar residues" evidence="5">
    <location>
        <begin position="261"/>
        <end position="271"/>
    </location>
</feature>
<feature type="region of interest" description="Disordered" evidence="5">
    <location>
        <begin position="954"/>
        <end position="976"/>
    </location>
</feature>
<dbReference type="EMBL" id="BLLK01000022">
    <property type="protein sequence ID" value="GFH45781.1"/>
    <property type="molecule type" value="Genomic_DNA"/>
</dbReference>
<feature type="region of interest" description="Disordered" evidence="5">
    <location>
        <begin position="778"/>
        <end position="797"/>
    </location>
</feature>
<evidence type="ECO:0008006" key="8">
    <source>
        <dbReference type="Google" id="ProtNLM"/>
    </source>
</evidence>
<evidence type="ECO:0000256" key="5">
    <source>
        <dbReference type="SAM" id="MobiDB-lite"/>
    </source>
</evidence>
<name>A0AAD3H0I4_9STRA</name>
<feature type="compositionally biased region" description="Low complexity" evidence="5">
    <location>
        <begin position="280"/>
        <end position="292"/>
    </location>
</feature>
<feature type="compositionally biased region" description="Low complexity" evidence="5">
    <location>
        <begin position="59"/>
        <end position="84"/>
    </location>
</feature>
<keyword evidence="2" id="KW-0812">Transmembrane</keyword>
<keyword evidence="4" id="KW-0472">Membrane</keyword>
<evidence type="ECO:0000313" key="7">
    <source>
        <dbReference type="Proteomes" id="UP001054902"/>
    </source>
</evidence>
<feature type="region of interest" description="Disordered" evidence="5">
    <location>
        <begin position="1"/>
        <end position="25"/>
    </location>
</feature>
<dbReference type="AlphaFoldDB" id="A0AAD3H0I4"/>
<dbReference type="PANTHER" id="PTHR17920:SF3">
    <property type="entry name" value="TRANSMEMBRANE AND COILED-COIL DOMAIN-CONTAINING PROTEIN 4"/>
    <property type="match status" value="1"/>
</dbReference>
<evidence type="ECO:0000313" key="6">
    <source>
        <dbReference type="EMBL" id="GFH45781.1"/>
    </source>
</evidence>
<accession>A0AAD3H0I4</accession>
<sequence length="1102" mass="121833">MKDSSSNAEQSASSHAPLQNQQQEHEVYYEEVLSAAGVALSLSKSKSNDTGVQRNANNTSILDDISYSSSSSGGSSPPSTYASSAILSQNPYTNNDSQQADTSFQNISKEEAELLASLPQRPIANFPSEGDRKRIIGMLATIISMIYQYEDQDYLDYSPSNVELAVGNSQDNTAEEDAIYNQVDGFNSDIGKDVTSSSSKSDADAIHEIQQMKEVQKSEIFRKNQLQQDFIDDCDSFEELWERTSPGKSTKQVDASHNDNNKSNAKTNQSGRKPVQKQDSSLNAANSSSRRMSPQKQSTQAKKESGRYRRRRHQVYSEFLVMAAELLFLDKSNAIAFLPLLNVLLGDETVSSSSNLGAEYEYNDIDSNTESRYSVHSSSGNSANSQKQTWDSNDILLPFLESLEPGVGVQCLSLLLLNYLLKSEHGYDSRIRACIKKLGVVIFTHELKNSDCEDIAYRLQNRKGISIDDCLSLMATRKFESLEHAIASKLLMISAAQQQKEMQNQRQLSKKSVEPSSKGFKGKMTRAQILRGLKIGTAGVAAGTILGLTGGLAAPAIAAGITATGLTTAATAGVVTTLTSTAAVTTIFGVGGGGLASYKTYRRTKGVTEFVFQKQVYKHDKVTNNDLDEEKGNAELFTTICISGWLKDDKDFERPWGVDPVNPPITDRLEKLARFYSIHKPENIVRCQEILRRWKGEERELWAILREKYGQDPDHIYPILESPHRRIVITHEEDELIDSLLGELGYNVPPSQGTHGPLYKLKQQMFVKNDIDSNVSMRSNNGTNEDTNTSFNTTVSEKDKNEKDLKYRSLTAWDYQMEYGGELLTVKWESDMLVELNDSVADMAADLAGQAAREVLKQTALATLITAVALPYAIVRATEMIDGIWTLAIERADAAGIELAHSLLESEAGNRPVVLVGYSMGARTIYSCLKELGRQQQKWEDEQLELLPEKKAKKRGIRKGLGKSRNKDPPKKRINREPASIVEDAIMMGLPNHLSLHSWESCRRIVAGRLVNCYSKNDMILSLMFQIKRLTGGLRPVCGTSAVKIRGVENYNVASLISAHSDYCSAAGHILRVIYHGCPHRRNASIVVPGDSATSSSYVVKS</sequence>
<reference evidence="6 7" key="1">
    <citation type="journal article" date="2021" name="Sci. Rep.">
        <title>The genome of the diatom Chaetoceros tenuissimus carries an ancient integrated fragment of an extant virus.</title>
        <authorList>
            <person name="Hongo Y."/>
            <person name="Kimura K."/>
            <person name="Takaki Y."/>
            <person name="Yoshida Y."/>
            <person name="Baba S."/>
            <person name="Kobayashi G."/>
            <person name="Nagasaki K."/>
            <person name="Hano T."/>
            <person name="Tomaru Y."/>
        </authorList>
    </citation>
    <scope>NUCLEOTIDE SEQUENCE [LARGE SCALE GENOMIC DNA]</scope>
    <source>
        <strain evidence="6 7">NIES-3715</strain>
    </source>
</reference>
<dbReference type="GO" id="GO:0016020">
    <property type="term" value="C:membrane"/>
    <property type="evidence" value="ECO:0007669"/>
    <property type="project" value="UniProtKB-SubCell"/>
</dbReference>
<dbReference type="InterPro" id="IPR007941">
    <property type="entry name" value="DUF726"/>
</dbReference>
<evidence type="ECO:0000256" key="4">
    <source>
        <dbReference type="ARBA" id="ARBA00023136"/>
    </source>
</evidence>
<feature type="region of interest" description="Disordered" evidence="5">
    <location>
        <begin position="44"/>
        <end position="84"/>
    </location>
</feature>
<keyword evidence="3" id="KW-1133">Transmembrane helix</keyword>
<feature type="compositionally biased region" description="Polar residues" evidence="5">
    <location>
        <begin position="778"/>
        <end position="795"/>
    </location>
</feature>
<evidence type="ECO:0000256" key="2">
    <source>
        <dbReference type="ARBA" id="ARBA00022692"/>
    </source>
</evidence>
<gene>
    <name evidence="6" type="ORF">CTEN210_02255</name>
</gene>
<organism evidence="6 7">
    <name type="scientific">Chaetoceros tenuissimus</name>
    <dbReference type="NCBI Taxonomy" id="426638"/>
    <lineage>
        <taxon>Eukaryota</taxon>
        <taxon>Sar</taxon>
        <taxon>Stramenopiles</taxon>
        <taxon>Ochrophyta</taxon>
        <taxon>Bacillariophyta</taxon>
        <taxon>Coscinodiscophyceae</taxon>
        <taxon>Chaetocerotophycidae</taxon>
        <taxon>Chaetocerotales</taxon>
        <taxon>Chaetocerotaceae</taxon>
        <taxon>Chaetoceros</taxon>
    </lineage>
</organism>
<evidence type="ECO:0000256" key="3">
    <source>
        <dbReference type="ARBA" id="ARBA00022989"/>
    </source>
</evidence>